<evidence type="ECO:0000313" key="2">
    <source>
        <dbReference type="Proteomes" id="UP001470230"/>
    </source>
</evidence>
<reference evidence="1 2" key="1">
    <citation type="submission" date="2024-04" db="EMBL/GenBank/DDBJ databases">
        <title>Tritrichomonas musculus Genome.</title>
        <authorList>
            <person name="Alves-Ferreira E."/>
            <person name="Grigg M."/>
            <person name="Lorenzi H."/>
            <person name="Galac M."/>
        </authorList>
    </citation>
    <scope>NUCLEOTIDE SEQUENCE [LARGE SCALE GENOMIC DNA]</scope>
    <source>
        <strain evidence="1 2">EAF2021</strain>
    </source>
</reference>
<protein>
    <submittedName>
        <fullName evidence="1">Uncharacterized protein</fullName>
    </submittedName>
</protein>
<sequence>MTSVSFFVFHNASFTENNEDDNGNNLISHVLYQYKNILSDDDLNNLLNSIVSLYTFTTISIGDKEVQFLSFDSFNIAIHTSILNDKSTIFFILRLSNYFSDKIVCNALNRITKGIIFTLGNTFNDDILILKDYLNKEGDRIIDFTLNPLNLEHFDYNIIFPSLHKFNSDNCAIMVTTLMSSIQKLNHKIWGASCFINQKLLISQIPLSLCSLFEYIPANQSNFHVFLTKSQREKLIKVPNLNIEIPDLEIIPSLLLIFADSLKKITFYILADPSFLKDDLTINKIKEMFDVSFPFIYENWEDSLSDEIVANTIGYNSELLDFKCGKMASAFEENILIGRNEFIHNNRLTEIIMKNPDDFTICYKIISFEYYSFIEDNGKYGFIEMYQKCINLNPSLKKYIDLFRPNESS</sequence>
<dbReference type="EMBL" id="JAPFFF010000005">
    <property type="protein sequence ID" value="KAK8888697.1"/>
    <property type="molecule type" value="Genomic_DNA"/>
</dbReference>
<accession>A0ABR2KC44</accession>
<comment type="caution">
    <text evidence="1">The sequence shown here is derived from an EMBL/GenBank/DDBJ whole genome shotgun (WGS) entry which is preliminary data.</text>
</comment>
<keyword evidence="2" id="KW-1185">Reference proteome</keyword>
<name>A0ABR2KC44_9EUKA</name>
<evidence type="ECO:0000313" key="1">
    <source>
        <dbReference type="EMBL" id="KAK8888697.1"/>
    </source>
</evidence>
<organism evidence="1 2">
    <name type="scientific">Tritrichomonas musculus</name>
    <dbReference type="NCBI Taxonomy" id="1915356"/>
    <lineage>
        <taxon>Eukaryota</taxon>
        <taxon>Metamonada</taxon>
        <taxon>Parabasalia</taxon>
        <taxon>Tritrichomonadida</taxon>
        <taxon>Tritrichomonadidae</taxon>
        <taxon>Tritrichomonas</taxon>
    </lineage>
</organism>
<gene>
    <name evidence="1" type="ORF">M9Y10_033431</name>
</gene>
<proteinExistence type="predicted"/>
<dbReference type="Proteomes" id="UP001470230">
    <property type="component" value="Unassembled WGS sequence"/>
</dbReference>